<evidence type="ECO:0000256" key="6">
    <source>
        <dbReference type="SAM" id="MobiDB-lite"/>
    </source>
</evidence>
<dbReference type="GO" id="GO:0005813">
    <property type="term" value="C:centrosome"/>
    <property type="evidence" value="ECO:0007669"/>
    <property type="project" value="UniProtKB-SubCell"/>
</dbReference>
<dbReference type="EMBL" id="KQ414845">
    <property type="protein sequence ID" value="KOC60273.1"/>
    <property type="molecule type" value="Genomic_DNA"/>
</dbReference>
<evidence type="ECO:0000313" key="7">
    <source>
        <dbReference type="EMBL" id="KOC60273.1"/>
    </source>
</evidence>
<evidence type="ECO:0000256" key="3">
    <source>
        <dbReference type="ARBA" id="ARBA00023212"/>
    </source>
</evidence>
<dbReference type="PANTHER" id="PTHR31144">
    <property type="entry name" value="UPF0602 PROTEIN C4ORF47"/>
    <property type="match status" value="1"/>
</dbReference>
<dbReference type="Proteomes" id="UP000053825">
    <property type="component" value="Unassembled WGS sequence"/>
</dbReference>
<feature type="region of interest" description="Disordered" evidence="6">
    <location>
        <begin position="253"/>
        <end position="275"/>
    </location>
</feature>
<sequence>MGASGAISRLYIANANKKDSGNYSCALADVAGATTVSVHVLNGYSYLKWEIIQQKVSSTNSRMRGRRYEPQPLGKRFGKHDLDRLGYFHDPSPAPFDKYLEVPVKFREGIEKGPQMLSGPPVRLFEKKFERIFTGEALYESWSIEAQERLQRERGKLGGRMLPSSPAKKHSTPGDWHGCFEKIAYFSPALKDRRRRRLAPEPPNPKIKPNPRGGPGYTDICFNPFPSYSHEPYDLQREKVRAEARFLTASAPLDRFPPNPYKDKEPGPTYIRPTEDAPKIIGSGRFYVPFPKRSGGNHSGCFDKFPKYSSEPYDPEKDPKEVAGVFVIGGPPLRSKYTNSIVDQVTKTSCNATNYMGYREQVYPLDK</sequence>
<evidence type="ECO:0000313" key="8">
    <source>
        <dbReference type="Proteomes" id="UP000053825"/>
    </source>
</evidence>
<keyword evidence="3" id="KW-0206">Cytoskeleton</keyword>
<dbReference type="InterPro" id="IPR029358">
    <property type="entry name" value="CFAP96"/>
</dbReference>
<keyword evidence="8" id="KW-1185">Reference proteome</keyword>
<organism evidence="7 8">
    <name type="scientific">Habropoda laboriosa</name>
    <dbReference type="NCBI Taxonomy" id="597456"/>
    <lineage>
        <taxon>Eukaryota</taxon>
        <taxon>Metazoa</taxon>
        <taxon>Ecdysozoa</taxon>
        <taxon>Arthropoda</taxon>
        <taxon>Hexapoda</taxon>
        <taxon>Insecta</taxon>
        <taxon>Pterygota</taxon>
        <taxon>Neoptera</taxon>
        <taxon>Endopterygota</taxon>
        <taxon>Hymenoptera</taxon>
        <taxon>Apocrita</taxon>
        <taxon>Aculeata</taxon>
        <taxon>Apoidea</taxon>
        <taxon>Anthophila</taxon>
        <taxon>Apidae</taxon>
        <taxon>Habropoda</taxon>
    </lineage>
</organism>
<keyword evidence="2" id="KW-0963">Cytoplasm</keyword>
<gene>
    <name evidence="7" type="ORF">WH47_08602</name>
</gene>
<dbReference type="OrthoDB" id="283553at2759"/>
<evidence type="ECO:0000256" key="2">
    <source>
        <dbReference type="ARBA" id="ARBA00022490"/>
    </source>
</evidence>
<evidence type="ECO:0000256" key="4">
    <source>
        <dbReference type="ARBA" id="ARBA00035656"/>
    </source>
</evidence>
<feature type="region of interest" description="Disordered" evidence="6">
    <location>
        <begin position="194"/>
        <end position="216"/>
    </location>
</feature>
<comment type="subcellular location">
    <subcellularLocation>
        <location evidence="1">Cytoplasm</location>
        <location evidence="1">Cytoskeleton</location>
        <location evidence="1">Microtubule organizing center</location>
        <location evidence="1">Centrosome</location>
    </subcellularLocation>
</comment>
<dbReference type="STRING" id="597456.A0A0L7QNS2"/>
<dbReference type="PANTHER" id="PTHR31144:SF1">
    <property type="entry name" value="UPF0602 PROTEIN C4ORF47"/>
    <property type="match status" value="1"/>
</dbReference>
<proteinExistence type="inferred from homology"/>
<evidence type="ECO:0000256" key="5">
    <source>
        <dbReference type="ARBA" id="ARBA00035693"/>
    </source>
</evidence>
<dbReference type="GO" id="GO:0005881">
    <property type="term" value="C:cytoplasmic microtubule"/>
    <property type="evidence" value="ECO:0007669"/>
    <property type="project" value="TreeGrafter"/>
</dbReference>
<protein>
    <recommendedName>
        <fullName evidence="5">Cilia-and flagella-associated protein 96</fullName>
    </recommendedName>
</protein>
<dbReference type="Pfam" id="PF15239">
    <property type="entry name" value="CFAP96-like"/>
    <property type="match status" value="1"/>
</dbReference>
<reference evidence="7 8" key="1">
    <citation type="submission" date="2015-07" db="EMBL/GenBank/DDBJ databases">
        <title>The genome of Habropoda laboriosa.</title>
        <authorList>
            <person name="Pan H."/>
            <person name="Kapheim K."/>
        </authorList>
    </citation>
    <scope>NUCLEOTIDE SEQUENCE [LARGE SCALE GENOMIC DNA]</scope>
    <source>
        <strain evidence="7">0110345459</strain>
    </source>
</reference>
<dbReference type="AlphaFoldDB" id="A0A0L7QNS2"/>
<comment type="similarity">
    <text evidence="4">Belongs to the CFAP96 family.</text>
</comment>
<name>A0A0L7QNS2_9HYME</name>
<evidence type="ECO:0000256" key="1">
    <source>
        <dbReference type="ARBA" id="ARBA00004300"/>
    </source>
</evidence>
<accession>A0A0L7QNS2</accession>